<organism evidence="5 6">
    <name type="scientific">Pseudocercospora musae</name>
    <dbReference type="NCBI Taxonomy" id="113226"/>
    <lineage>
        <taxon>Eukaryota</taxon>
        <taxon>Fungi</taxon>
        <taxon>Dikarya</taxon>
        <taxon>Ascomycota</taxon>
        <taxon>Pezizomycotina</taxon>
        <taxon>Dothideomycetes</taxon>
        <taxon>Dothideomycetidae</taxon>
        <taxon>Mycosphaerellales</taxon>
        <taxon>Mycosphaerellaceae</taxon>
        <taxon>Pseudocercospora</taxon>
    </lineage>
</organism>
<gene>
    <name evidence="5" type="ORF">AC579_215</name>
</gene>
<dbReference type="OrthoDB" id="5946976at2759"/>
<dbReference type="InterPro" id="IPR001466">
    <property type="entry name" value="Beta-lactam-related"/>
</dbReference>
<evidence type="ECO:0000313" key="5">
    <source>
        <dbReference type="EMBL" id="KXT10711.1"/>
    </source>
</evidence>
<dbReference type="EMBL" id="LFZO01000243">
    <property type="protein sequence ID" value="KXT10711.1"/>
    <property type="molecule type" value="Genomic_DNA"/>
</dbReference>
<comment type="similarity">
    <text evidence="1">Belongs to the beta-lactamase family.</text>
</comment>
<evidence type="ECO:0000313" key="6">
    <source>
        <dbReference type="Proteomes" id="UP000073492"/>
    </source>
</evidence>
<comment type="caution">
    <text evidence="5">The sequence shown here is derived from an EMBL/GenBank/DDBJ whole genome shotgun (WGS) entry which is preliminary data.</text>
</comment>
<dbReference type="InterPro" id="IPR051478">
    <property type="entry name" value="Beta-lactamase-like_AB/R"/>
</dbReference>
<protein>
    <submittedName>
        <fullName evidence="5">Uncharacterized protein</fullName>
    </submittedName>
</protein>
<feature type="domain" description="Beta-lactamase-related" evidence="3">
    <location>
        <begin position="97"/>
        <end position="216"/>
    </location>
</feature>
<accession>A0A139I7I6</accession>
<dbReference type="STRING" id="113226.A0A139I7I6"/>
<dbReference type="Proteomes" id="UP000073492">
    <property type="component" value="Unassembled WGS sequence"/>
</dbReference>
<evidence type="ECO:0000259" key="4">
    <source>
        <dbReference type="Pfam" id="PF26335"/>
    </source>
</evidence>
<evidence type="ECO:0000256" key="1">
    <source>
        <dbReference type="ARBA" id="ARBA00038473"/>
    </source>
</evidence>
<dbReference type="SUPFAM" id="SSF56601">
    <property type="entry name" value="beta-lactamase/transpeptidase-like"/>
    <property type="match status" value="1"/>
</dbReference>
<evidence type="ECO:0000256" key="2">
    <source>
        <dbReference type="SAM" id="SignalP"/>
    </source>
</evidence>
<reference evidence="5 6" key="1">
    <citation type="submission" date="2015-07" db="EMBL/GenBank/DDBJ databases">
        <title>Comparative genomics of the Sigatoka disease complex on banana suggests a link between parallel evolutionary changes in Pseudocercospora fijiensis and Pseudocercospora eumusae and increased virulence on the banana host.</title>
        <authorList>
            <person name="Chang T.-C."/>
            <person name="Salvucci A."/>
            <person name="Crous P.W."/>
            <person name="Stergiopoulos I."/>
        </authorList>
    </citation>
    <scope>NUCLEOTIDE SEQUENCE [LARGE SCALE GENOMIC DNA]</scope>
    <source>
        <strain evidence="5 6">CBS 116634</strain>
    </source>
</reference>
<feature type="signal peptide" evidence="2">
    <location>
        <begin position="1"/>
        <end position="20"/>
    </location>
</feature>
<name>A0A139I7I6_9PEZI</name>
<dbReference type="Gene3D" id="3.40.710.10">
    <property type="entry name" value="DD-peptidase/beta-lactamase superfamily"/>
    <property type="match status" value="1"/>
</dbReference>
<dbReference type="InterPro" id="IPR058664">
    <property type="entry name" value="ARB_00930-like_C"/>
</dbReference>
<dbReference type="PANTHER" id="PTHR22935">
    <property type="entry name" value="PENICILLIN-BINDING PROTEIN"/>
    <property type="match status" value="1"/>
</dbReference>
<dbReference type="Pfam" id="PF00144">
    <property type="entry name" value="Beta-lactamase"/>
    <property type="match status" value="1"/>
</dbReference>
<dbReference type="Pfam" id="PF26335">
    <property type="entry name" value="ARB_00930_C"/>
    <property type="match status" value="1"/>
</dbReference>
<keyword evidence="2" id="KW-0732">Signal</keyword>
<feature type="domain" description="Beta-lactamase-like ARB-00930-like C-terminal" evidence="4">
    <location>
        <begin position="313"/>
        <end position="383"/>
    </location>
</feature>
<sequence>MATVSIIAALPLVALTYCSCFEPNPAFPVPLWDTPVDVQWLEADFSRIEAKIGELFTCEKYNTSSFSIEVTSSERTLWSSFHTAKVQNETRPGEQNVFTTLSILYLHRAGEIDLDDPITEYIPDLNSAEIAQGDLINPALFVSDPVALGLPPASLQGLPTCDEYVQYKRACNRTDFNNRLKQLSPLFAPNQKSSYSNVNYELLGLIVENVTGLNVATGVNWLLPASWATGFNTFYGMLFEIFRTDEILEKSRRPVTFVTKSGGLPGYYSQMMILEEYGIGITSLVAGEVPLLNELVNIITVELVRAIEVAIWENVRQSYSGSYVSTERSLDSSLALDVSSSKGLHLTGFISNDTDVFNSVLPSWGTETLDKERSCFCPTGVDTLLYAGKAINEVVFWSGPDERTLDLPAWNVSLAASKTRSMLLVQP</sequence>
<dbReference type="AlphaFoldDB" id="A0A139I7I6"/>
<dbReference type="InterPro" id="IPR012338">
    <property type="entry name" value="Beta-lactam/transpept-like"/>
</dbReference>
<feature type="chain" id="PRO_5007297223" evidence="2">
    <location>
        <begin position="21"/>
        <end position="427"/>
    </location>
</feature>
<evidence type="ECO:0000259" key="3">
    <source>
        <dbReference type="Pfam" id="PF00144"/>
    </source>
</evidence>
<proteinExistence type="inferred from homology"/>
<dbReference type="PANTHER" id="PTHR22935:SF95">
    <property type="entry name" value="BETA-LACTAMASE-LIKE 1-RELATED"/>
    <property type="match status" value="1"/>
</dbReference>
<keyword evidence="6" id="KW-1185">Reference proteome</keyword>